<keyword evidence="5" id="KW-0223">Dioxygenase</keyword>
<reference evidence="10 11" key="1">
    <citation type="submission" date="2017-08" db="EMBL/GenBank/DDBJ databases">
        <title>WGS of Clinical strains of the CDC Group NO-1 linked to zoonotic infections in humans.</title>
        <authorList>
            <person name="Bernier A.-M."/>
            <person name="Bernard K."/>
        </authorList>
    </citation>
    <scope>NUCLEOTIDE SEQUENCE [LARGE SCALE GENOMIC DNA]</scope>
    <source>
        <strain evidence="10 11">NML03-0146</strain>
    </source>
</reference>
<dbReference type="SUPFAM" id="SSF51197">
    <property type="entry name" value="Clavaminate synthase-like"/>
    <property type="match status" value="1"/>
</dbReference>
<evidence type="ECO:0000256" key="6">
    <source>
        <dbReference type="ARBA" id="ARBA00023002"/>
    </source>
</evidence>
<proteinExistence type="predicted"/>
<dbReference type="AlphaFoldDB" id="A0A2A2A7J5"/>
<keyword evidence="2" id="KW-0479">Metal-binding</keyword>
<keyword evidence="8" id="KW-0234">DNA repair</keyword>
<evidence type="ECO:0000256" key="8">
    <source>
        <dbReference type="ARBA" id="ARBA00023204"/>
    </source>
</evidence>
<evidence type="ECO:0000256" key="4">
    <source>
        <dbReference type="ARBA" id="ARBA00022842"/>
    </source>
</evidence>
<dbReference type="InterPro" id="IPR005123">
    <property type="entry name" value="Oxoglu/Fe-dep_dioxygenase_dom"/>
</dbReference>
<dbReference type="InterPro" id="IPR032854">
    <property type="entry name" value="ALKBH3"/>
</dbReference>
<keyword evidence="3" id="KW-0227">DNA damage</keyword>
<dbReference type="Proteomes" id="UP000217999">
    <property type="component" value="Unassembled WGS sequence"/>
</dbReference>
<feature type="domain" description="Fe2OG dioxygenase" evidence="9">
    <location>
        <begin position="111"/>
        <end position="208"/>
    </location>
</feature>
<dbReference type="InterPro" id="IPR037151">
    <property type="entry name" value="AlkB-like_sf"/>
</dbReference>
<dbReference type="PANTHER" id="PTHR31212">
    <property type="entry name" value="ALPHA-KETOGLUTARATE-DEPENDENT DIOXYGENASE ALKB HOMOLOG 3"/>
    <property type="match status" value="1"/>
</dbReference>
<evidence type="ECO:0000313" key="11">
    <source>
        <dbReference type="Proteomes" id="UP000217999"/>
    </source>
</evidence>
<dbReference type="GO" id="GO:0140097">
    <property type="term" value="F:catalytic activity, acting on DNA"/>
    <property type="evidence" value="ECO:0007669"/>
    <property type="project" value="UniProtKB-ARBA"/>
</dbReference>
<evidence type="ECO:0000256" key="5">
    <source>
        <dbReference type="ARBA" id="ARBA00022964"/>
    </source>
</evidence>
<dbReference type="GO" id="GO:0051213">
    <property type="term" value="F:dioxygenase activity"/>
    <property type="evidence" value="ECO:0007669"/>
    <property type="project" value="UniProtKB-KW"/>
</dbReference>
<dbReference type="RefSeq" id="WP_095550408.1">
    <property type="nucleotide sequence ID" value="NZ_NSJF01000006.1"/>
</dbReference>
<dbReference type="GO" id="GO:0006307">
    <property type="term" value="P:DNA alkylation repair"/>
    <property type="evidence" value="ECO:0007669"/>
    <property type="project" value="InterPro"/>
</dbReference>
<evidence type="ECO:0000256" key="7">
    <source>
        <dbReference type="ARBA" id="ARBA00023004"/>
    </source>
</evidence>
<evidence type="ECO:0000256" key="2">
    <source>
        <dbReference type="ARBA" id="ARBA00022723"/>
    </source>
</evidence>
<dbReference type="GO" id="GO:0032451">
    <property type="term" value="F:demethylase activity"/>
    <property type="evidence" value="ECO:0007669"/>
    <property type="project" value="UniProtKB-ARBA"/>
</dbReference>
<protein>
    <submittedName>
        <fullName evidence="10">2OG-Fe(II) oxygenase</fullName>
    </submittedName>
</protein>
<dbReference type="GO" id="GO:0016705">
    <property type="term" value="F:oxidoreductase activity, acting on paired donors, with incorporation or reduction of molecular oxygen"/>
    <property type="evidence" value="ECO:0007669"/>
    <property type="project" value="UniProtKB-ARBA"/>
</dbReference>
<comment type="cofactor">
    <cofactor evidence="1">
        <name>Fe(2+)</name>
        <dbReference type="ChEBI" id="CHEBI:29033"/>
    </cofactor>
</comment>
<sequence>MNTLDLFASAPEPAANLLPCDGIVNDYGLLYPADEADRLLQLLLTQISWRHDEAVIYGKRIVTARQVAWYGDAAFDYRYSGTTRMALPWTDALLAIKARVEAAIAAISPTRFNSCLLNLYRDGTEGMAWHSDDETELGPETVIASLSLGATRKFALRHRRSGEKRELQLQHGQLIVMRGATQTHWQHALMKSARVHAPRVNLTFRTFRSLSSSS</sequence>
<comment type="caution">
    <text evidence="10">The sequence shown here is derived from an EMBL/GenBank/DDBJ whole genome shotgun (WGS) entry which is preliminary data.</text>
</comment>
<keyword evidence="6" id="KW-0560">Oxidoreductase</keyword>
<dbReference type="PANTHER" id="PTHR31212:SF4">
    <property type="entry name" value="ALPHA-KETOGLUTARATE-DEPENDENT DIOXYGENASE ALKB HOMOLOG 3"/>
    <property type="match status" value="1"/>
</dbReference>
<evidence type="ECO:0000259" key="9">
    <source>
        <dbReference type="PROSITE" id="PS51471"/>
    </source>
</evidence>
<dbReference type="EMBL" id="NSJF01000006">
    <property type="protein sequence ID" value="PAT33773.1"/>
    <property type="molecule type" value="Genomic_DNA"/>
</dbReference>
<evidence type="ECO:0000313" key="10">
    <source>
        <dbReference type="EMBL" id="PAT33773.1"/>
    </source>
</evidence>
<dbReference type="GO" id="GO:0046872">
    <property type="term" value="F:metal ion binding"/>
    <property type="evidence" value="ECO:0007669"/>
    <property type="project" value="UniProtKB-KW"/>
</dbReference>
<organism evidence="10 11">
    <name type="scientific">Vandammella animalimorsus</name>
    <dbReference type="NCBI Taxonomy" id="2029117"/>
    <lineage>
        <taxon>Bacteria</taxon>
        <taxon>Pseudomonadati</taxon>
        <taxon>Pseudomonadota</taxon>
        <taxon>Betaproteobacteria</taxon>
        <taxon>Burkholderiales</taxon>
        <taxon>Comamonadaceae</taxon>
        <taxon>Vandammella</taxon>
    </lineage>
</organism>
<dbReference type="InterPro" id="IPR027450">
    <property type="entry name" value="AlkB-like"/>
</dbReference>
<keyword evidence="7" id="KW-0408">Iron</keyword>
<dbReference type="FunFam" id="2.60.120.590:FF:000004">
    <property type="entry name" value="DNA oxidative demethylase ALKBH2"/>
    <property type="match status" value="1"/>
</dbReference>
<evidence type="ECO:0000256" key="3">
    <source>
        <dbReference type="ARBA" id="ARBA00022763"/>
    </source>
</evidence>
<dbReference type="Pfam" id="PF13532">
    <property type="entry name" value="2OG-FeII_Oxy_2"/>
    <property type="match status" value="1"/>
</dbReference>
<accession>A0A2A2A7J5</accession>
<dbReference type="GO" id="GO:0016787">
    <property type="term" value="F:hydrolase activity"/>
    <property type="evidence" value="ECO:0007669"/>
    <property type="project" value="UniProtKB-ARBA"/>
</dbReference>
<name>A0A2A2A7J5_9BURK</name>
<dbReference type="PROSITE" id="PS51471">
    <property type="entry name" value="FE2OG_OXY"/>
    <property type="match status" value="1"/>
</dbReference>
<gene>
    <name evidence="10" type="ORF">CK620_11460</name>
</gene>
<evidence type="ECO:0000256" key="1">
    <source>
        <dbReference type="ARBA" id="ARBA00001954"/>
    </source>
</evidence>
<dbReference type="Gene3D" id="2.60.120.590">
    <property type="entry name" value="Alpha-ketoglutarate-dependent dioxygenase AlkB-like"/>
    <property type="match status" value="1"/>
</dbReference>
<keyword evidence="4" id="KW-0460">Magnesium</keyword>